<feature type="region of interest" description="Disordered" evidence="1">
    <location>
        <begin position="1"/>
        <end position="32"/>
    </location>
</feature>
<sequence>MSNSDKHKNHPRNKPIKSDHISKDPFYSPANLAEVRGRANDVRKGKIKKHRLIKD</sequence>
<evidence type="ECO:0000313" key="2">
    <source>
        <dbReference type="EMBL" id="KRL21248.1"/>
    </source>
</evidence>
<evidence type="ECO:0000256" key="1">
    <source>
        <dbReference type="SAM" id="MobiDB-lite"/>
    </source>
</evidence>
<accession>A0A0R1NLC7</accession>
<keyword evidence="3" id="KW-1185">Reference proteome</keyword>
<reference evidence="2 3" key="1">
    <citation type="journal article" date="2015" name="Genome Announc.">
        <title>Expanding the biotechnology potential of lactobacilli through comparative genomics of 213 strains and associated genera.</title>
        <authorList>
            <person name="Sun Z."/>
            <person name="Harris H.M."/>
            <person name="McCann A."/>
            <person name="Guo C."/>
            <person name="Argimon S."/>
            <person name="Zhang W."/>
            <person name="Yang X."/>
            <person name="Jeffery I.B."/>
            <person name="Cooney J.C."/>
            <person name="Kagawa T.F."/>
            <person name="Liu W."/>
            <person name="Song Y."/>
            <person name="Salvetti E."/>
            <person name="Wrobel A."/>
            <person name="Rasinkangas P."/>
            <person name="Parkhill J."/>
            <person name="Rea M.C."/>
            <person name="O'Sullivan O."/>
            <person name="Ritari J."/>
            <person name="Douillard F.P."/>
            <person name="Paul Ross R."/>
            <person name="Yang R."/>
            <person name="Briner A.E."/>
            <person name="Felis G.E."/>
            <person name="de Vos W.M."/>
            <person name="Barrangou R."/>
            <person name="Klaenhammer T.R."/>
            <person name="Caufield P.W."/>
            <person name="Cui Y."/>
            <person name="Zhang H."/>
            <person name="O'Toole P.W."/>
        </authorList>
    </citation>
    <scope>NUCLEOTIDE SEQUENCE [LARGE SCALE GENOMIC DNA]</scope>
    <source>
        <strain evidence="2 3">DSM 19906</strain>
    </source>
</reference>
<dbReference type="EMBL" id="AZEB01000016">
    <property type="protein sequence ID" value="KRL21248.1"/>
    <property type="molecule type" value="Genomic_DNA"/>
</dbReference>
<protein>
    <submittedName>
        <fullName evidence="2">Uncharacterized protein</fullName>
    </submittedName>
</protein>
<name>A0A0R1NLC7_9LACO</name>
<organism evidence="2 3">
    <name type="scientific">Lentilactobacillus kisonensis DSM 19906 = JCM 15041</name>
    <dbReference type="NCBI Taxonomy" id="1423766"/>
    <lineage>
        <taxon>Bacteria</taxon>
        <taxon>Bacillati</taxon>
        <taxon>Bacillota</taxon>
        <taxon>Bacilli</taxon>
        <taxon>Lactobacillales</taxon>
        <taxon>Lactobacillaceae</taxon>
        <taxon>Lentilactobacillus</taxon>
    </lineage>
</organism>
<dbReference type="Proteomes" id="UP000051439">
    <property type="component" value="Unassembled WGS sequence"/>
</dbReference>
<dbReference type="RefSeq" id="WP_008857232.1">
    <property type="nucleotide sequence ID" value="NZ_AZEB01000016.1"/>
</dbReference>
<gene>
    <name evidence="2" type="ORF">FC98_GL000838</name>
</gene>
<comment type="caution">
    <text evidence="2">The sequence shown here is derived from an EMBL/GenBank/DDBJ whole genome shotgun (WGS) entry which is preliminary data.</text>
</comment>
<evidence type="ECO:0000313" key="3">
    <source>
        <dbReference type="Proteomes" id="UP000051439"/>
    </source>
</evidence>
<proteinExistence type="predicted"/>
<dbReference type="PATRIC" id="fig|1423766.4.peg.857"/>
<dbReference type="AlphaFoldDB" id="A0A0R1NLC7"/>